<feature type="domain" description="Putative restriction endonuclease" evidence="1">
    <location>
        <begin position="14"/>
        <end position="146"/>
    </location>
</feature>
<dbReference type="Gene3D" id="3.90.1570.10">
    <property type="entry name" value="tt1808, chain A"/>
    <property type="match status" value="1"/>
</dbReference>
<dbReference type="InterPro" id="IPR008538">
    <property type="entry name" value="Uma2"/>
</dbReference>
<evidence type="ECO:0000313" key="3">
    <source>
        <dbReference type="Proteomes" id="UP000321353"/>
    </source>
</evidence>
<name>A0A5B9MG87_9BACT</name>
<dbReference type="Pfam" id="PF05685">
    <property type="entry name" value="Uma2"/>
    <property type="match status" value="1"/>
</dbReference>
<dbReference type="InterPro" id="IPR011335">
    <property type="entry name" value="Restrct_endonuc-II-like"/>
</dbReference>
<dbReference type="PANTHER" id="PTHR36558">
    <property type="entry name" value="GLR1098 PROTEIN"/>
    <property type="match status" value="1"/>
</dbReference>
<dbReference type="EMBL" id="CP036264">
    <property type="protein sequence ID" value="QEG00283.1"/>
    <property type="molecule type" value="Genomic_DNA"/>
</dbReference>
<evidence type="ECO:0000313" key="2">
    <source>
        <dbReference type="EMBL" id="QEG00283.1"/>
    </source>
</evidence>
<dbReference type="PANTHER" id="PTHR36558:SF1">
    <property type="entry name" value="RESTRICTION ENDONUCLEASE DOMAIN-CONTAINING PROTEIN-RELATED"/>
    <property type="match status" value="1"/>
</dbReference>
<dbReference type="CDD" id="cd06260">
    <property type="entry name" value="DUF820-like"/>
    <property type="match status" value="1"/>
</dbReference>
<protein>
    <recommendedName>
        <fullName evidence="1">Putative restriction endonuclease domain-containing protein</fullName>
    </recommendedName>
</protein>
<dbReference type="Proteomes" id="UP000321353">
    <property type="component" value="Chromosome"/>
</dbReference>
<evidence type="ECO:0000259" key="1">
    <source>
        <dbReference type="Pfam" id="PF05685"/>
    </source>
</evidence>
<sequence length="176" mass="20061">MSTAPRYVPHYTIDDYRRWEGDWELIDGVPVSMSPSPLGPHERIVAELSRQMLNQLIENECDCRVYTNLDWIVSDDTVVRPDLMVVCGIQPDRHLERPPAVVVEVLSAATRQRDLTAKRAIYLERDVTRYLIVDPDDQTVRVVMKHGEQSFGAGESMVFDVDAGCRVEIQCGRLFA</sequence>
<proteinExistence type="predicted"/>
<gene>
    <name evidence="2" type="ORF">Mal15_43530</name>
</gene>
<organism evidence="2 3">
    <name type="scientific">Stieleria maiorica</name>
    <dbReference type="NCBI Taxonomy" id="2795974"/>
    <lineage>
        <taxon>Bacteria</taxon>
        <taxon>Pseudomonadati</taxon>
        <taxon>Planctomycetota</taxon>
        <taxon>Planctomycetia</taxon>
        <taxon>Pirellulales</taxon>
        <taxon>Pirellulaceae</taxon>
        <taxon>Stieleria</taxon>
    </lineage>
</organism>
<keyword evidence="3" id="KW-1185">Reference proteome</keyword>
<dbReference type="SUPFAM" id="SSF52980">
    <property type="entry name" value="Restriction endonuclease-like"/>
    <property type="match status" value="1"/>
</dbReference>
<dbReference type="KEGG" id="smam:Mal15_43530"/>
<dbReference type="InterPro" id="IPR012296">
    <property type="entry name" value="Nuclease_put_TT1808"/>
</dbReference>
<dbReference type="AlphaFoldDB" id="A0A5B9MG87"/>
<reference evidence="2 3" key="1">
    <citation type="submission" date="2019-02" db="EMBL/GenBank/DDBJ databases">
        <title>Planctomycetal bacteria perform biofilm scaping via a novel small molecule.</title>
        <authorList>
            <person name="Jeske O."/>
            <person name="Boedeker C."/>
            <person name="Wiegand S."/>
            <person name="Breitling P."/>
            <person name="Kallscheuer N."/>
            <person name="Jogler M."/>
            <person name="Rohde M."/>
            <person name="Petersen J."/>
            <person name="Medema M.H."/>
            <person name="Surup F."/>
            <person name="Jogler C."/>
        </authorList>
    </citation>
    <scope>NUCLEOTIDE SEQUENCE [LARGE SCALE GENOMIC DNA]</scope>
    <source>
        <strain evidence="2 3">Mal15</strain>
    </source>
</reference>
<accession>A0A5B9MG87</accession>
<dbReference type="RefSeq" id="WP_167546948.1">
    <property type="nucleotide sequence ID" value="NZ_CP036264.1"/>
</dbReference>